<name>A0ABW5FY65_9PSEU</name>
<proteinExistence type="predicted"/>
<organism evidence="1 2">
    <name type="scientific">Amycolatopsis pigmentata</name>
    <dbReference type="NCBI Taxonomy" id="450801"/>
    <lineage>
        <taxon>Bacteria</taxon>
        <taxon>Bacillati</taxon>
        <taxon>Actinomycetota</taxon>
        <taxon>Actinomycetes</taxon>
        <taxon>Pseudonocardiales</taxon>
        <taxon>Pseudonocardiaceae</taxon>
        <taxon>Amycolatopsis</taxon>
    </lineage>
</organism>
<evidence type="ECO:0000313" key="1">
    <source>
        <dbReference type="EMBL" id="MFD2417666.1"/>
    </source>
</evidence>
<sequence>MTVRIGDAEGIGRWPSAREHIARELADEAERAPMRTNFRPHRLVRRLSARALSRIKD</sequence>
<keyword evidence="2" id="KW-1185">Reference proteome</keyword>
<evidence type="ECO:0000313" key="2">
    <source>
        <dbReference type="Proteomes" id="UP001597417"/>
    </source>
</evidence>
<comment type="caution">
    <text evidence="1">The sequence shown here is derived from an EMBL/GenBank/DDBJ whole genome shotgun (WGS) entry which is preliminary data.</text>
</comment>
<gene>
    <name evidence="1" type="ORF">ACFSXZ_15160</name>
</gene>
<dbReference type="RefSeq" id="WP_378265607.1">
    <property type="nucleotide sequence ID" value="NZ_JBHUKR010000007.1"/>
</dbReference>
<protein>
    <submittedName>
        <fullName evidence="1">Uncharacterized protein</fullName>
    </submittedName>
</protein>
<dbReference type="Proteomes" id="UP001597417">
    <property type="component" value="Unassembled WGS sequence"/>
</dbReference>
<accession>A0ABW5FY65</accession>
<dbReference type="EMBL" id="JBHUKR010000007">
    <property type="protein sequence ID" value="MFD2417666.1"/>
    <property type="molecule type" value="Genomic_DNA"/>
</dbReference>
<reference evidence="2" key="1">
    <citation type="journal article" date="2019" name="Int. J. Syst. Evol. Microbiol.">
        <title>The Global Catalogue of Microorganisms (GCM) 10K type strain sequencing project: providing services to taxonomists for standard genome sequencing and annotation.</title>
        <authorList>
            <consortium name="The Broad Institute Genomics Platform"/>
            <consortium name="The Broad Institute Genome Sequencing Center for Infectious Disease"/>
            <person name="Wu L."/>
            <person name="Ma J."/>
        </authorList>
    </citation>
    <scope>NUCLEOTIDE SEQUENCE [LARGE SCALE GENOMIC DNA]</scope>
    <source>
        <strain evidence="2">CGMCC 4.7645</strain>
    </source>
</reference>